<keyword evidence="3" id="KW-1185">Reference proteome</keyword>
<dbReference type="InterPro" id="IPR036691">
    <property type="entry name" value="Endo/exonu/phosph_ase_sf"/>
</dbReference>
<evidence type="ECO:0000313" key="2">
    <source>
        <dbReference type="EMBL" id="OWZ11785.1"/>
    </source>
</evidence>
<gene>
    <name evidence="2" type="ORF">PHMEG_00015143</name>
</gene>
<dbReference type="Proteomes" id="UP000198211">
    <property type="component" value="Unassembled WGS sequence"/>
</dbReference>
<dbReference type="EMBL" id="NBNE01002028">
    <property type="protein sequence ID" value="OWZ11785.1"/>
    <property type="molecule type" value="Genomic_DNA"/>
</dbReference>
<organism evidence="2 3">
    <name type="scientific">Phytophthora megakarya</name>
    <dbReference type="NCBI Taxonomy" id="4795"/>
    <lineage>
        <taxon>Eukaryota</taxon>
        <taxon>Sar</taxon>
        <taxon>Stramenopiles</taxon>
        <taxon>Oomycota</taxon>
        <taxon>Peronosporomycetes</taxon>
        <taxon>Peronosporales</taxon>
        <taxon>Peronosporaceae</taxon>
        <taxon>Phytophthora</taxon>
    </lineage>
</organism>
<dbReference type="Gene3D" id="3.60.10.10">
    <property type="entry name" value="Endonuclease/exonuclease/phosphatase"/>
    <property type="match status" value="1"/>
</dbReference>
<dbReference type="STRING" id="4795.A0A225W2H7"/>
<proteinExistence type="predicted"/>
<dbReference type="AlphaFoldDB" id="A0A225W2H7"/>
<dbReference type="GO" id="GO:0003824">
    <property type="term" value="F:catalytic activity"/>
    <property type="evidence" value="ECO:0007669"/>
    <property type="project" value="InterPro"/>
</dbReference>
<dbReference type="InterPro" id="IPR005135">
    <property type="entry name" value="Endo/exonuclease/phosphatase"/>
</dbReference>
<comment type="caution">
    <text evidence="2">The sequence shown here is derived from an EMBL/GenBank/DDBJ whole genome shotgun (WGS) entry which is preliminary data.</text>
</comment>
<name>A0A225W2H7_9STRA</name>
<dbReference type="SUPFAM" id="SSF56219">
    <property type="entry name" value="DNase I-like"/>
    <property type="match status" value="1"/>
</dbReference>
<evidence type="ECO:0000313" key="3">
    <source>
        <dbReference type="Proteomes" id="UP000198211"/>
    </source>
</evidence>
<feature type="domain" description="Endonuclease/exonuclease/phosphatase" evidence="1">
    <location>
        <begin position="20"/>
        <end position="192"/>
    </location>
</feature>
<evidence type="ECO:0000259" key="1">
    <source>
        <dbReference type="Pfam" id="PF03372"/>
    </source>
</evidence>
<sequence length="432" mass="50293">MATHMAASRTENPLSYWTITETRSAGVGILCSPKVSCKIKPWREEEWTSRIMAVEVDKWIVVNVYAPSDKGKKPAFFKELNRWLKHHEGVIVGGDFNCVLRPNKDRVVARKPSTAGCESIELKELVDIHELTDAVEMNRDLDMEEEDNDPLQHYTFWRKDGASRLDRFYVKGEPMLVTQWVDVLNPAHDSDHQEVRLELATGTPQSRIHSMKPYYPIRSGRPQRIRDKIEANLVPLLDRFESSDHPVAEWDKLVTEIQETLRVTRSRDIQQTDRYFKTLRAETRIPRSTRGEIMEDLAKSARRHASRSFGQRLIGSPEEIRRFYKRNSDWQRDQTISQIRPSAGHFYEDNYPIEERMASEWSHIFAKSHATATEEELDERLNHFVNIPEDIRVTKEETEALAAPITEFETWEAIQKLKRHKTAGTTEILEIS</sequence>
<dbReference type="Pfam" id="PF03372">
    <property type="entry name" value="Exo_endo_phos"/>
    <property type="match status" value="1"/>
</dbReference>
<protein>
    <recommendedName>
        <fullName evidence="1">Endonuclease/exonuclease/phosphatase domain-containing protein</fullName>
    </recommendedName>
</protein>
<reference evidence="3" key="1">
    <citation type="submission" date="2017-03" db="EMBL/GenBank/DDBJ databases">
        <title>Phytopthora megakarya and P. palmivora, two closely related causual agents of cacao black pod achieved similar genome size and gene model numbers by different mechanisms.</title>
        <authorList>
            <person name="Ali S."/>
            <person name="Shao J."/>
            <person name="Larry D.J."/>
            <person name="Kronmiller B."/>
            <person name="Shen D."/>
            <person name="Strem M.D."/>
            <person name="Melnick R.L."/>
            <person name="Guiltinan M.J."/>
            <person name="Tyler B.M."/>
            <person name="Meinhardt L.W."/>
            <person name="Bailey B.A."/>
        </authorList>
    </citation>
    <scope>NUCLEOTIDE SEQUENCE [LARGE SCALE GENOMIC DNA]</scope>
    <source>
        <strain evidence="3">zdho120</strain>
    </source>
</reference>
<accession>A0A225W2H7</accession>
<dbReference type="OrthoDB" id="126439at2759"/>